<evidence type="ECO:0000313" key="2">
    <source>
        <dbReference type="EMBL" id="KPU44670.1"/>
    </source>
</evidence>
<dbReference type="InterPro" id="IPR046981">
    <property type="entry name" value="G1P_cyt_trans"/>
</dbReference>
<dbReference type="EMBL" id="LKET01000029">
    <property type="protein sequence ID" value="KPU44670.1"/>
    <property type="molecule type" value="Genomic_DNA"/>
</dbReference>
<feature type="domain" description="Nucleotidyl transferase" evidence="1">
    <location>
        <begin position="2"/>
        <end position="202"/>
    </location>
</feature>
<dbReference type="InterPro" id="IPR029044">
    <property type="entry name" value="Nucleotide-diphossugar_trans"/>
</dbReference>
<comment type="caution">
    <text evidence="2">The sequence shown here is derived from an EMBL/GenBank/DDBJ whole genome shotgun (WGS) entry which is preliminary data.</text>
</comment>
<dbReference type="PANTHER" id="PTHR47183:SF1">
    <property type="entry name" value="GLUCOSE-1-PHOSPHATE CYTIDYLYLTRANSFERASE"/>
    <property type="match status" value="1"/>
</dbReference>
<keyword evidence="3" id="KW-1185">Reference proteome</keyword>
<dbReference type="RefSeq" id="WP_054874809.1">
    <property type="nucleotide sequence ID" value="NZ_LKET01000029.1"/>
</dbReference>
<protein>
    <submittedName>
        <fullName evidence="2">Glucose-1-phosphate cytidylyltransferase</fullName>
        <ecNumber evidence="2">2.7.7.33</ecNumber>
    </submittedName>
</protein>
<sequence length="256" mass="29354">MKVVILAGGYGTRLSEETRVLPKPMIEIGGMPILWHIMKYYYSFGHKEFIICLGYKGYIIKEYFYNYWLRSSDITLRTLASGNDIKVVHSAVEDWSITLADTGHDVQTGLRIKNIEKYIGNDSFMLTYGDGVSDVDLNALVEQHKNTNNVVTITAIQPQGRFGEVDFDGNKRVSAFNEKRKSKYINAGFMVAEPELFKYLGKNEPLEFAPFEAIVRDGKLGVYPHEGFWKCMDTLSDLNILERIWNGKNVPWKVWE</sequence>
<dbReference type="AlphaFoldDB" id="A0A0P8WQ26"/>
<dbReference type="GO" id="GO:0009243">
    <property type="term" value="P:O antigen biosynthetic process"/>
    <property type="evidence" value="ECO:0007669"/>
    <property type="project" value="InterPro"/>
</dbReference>
<dbReference type="EC" id="2.7.7.33" evidence="2"/>
<dbReference type="PATRIC" id="fig|36849.3.peg.1849"/>
<dbReference type="InterPro" id="IPR005835">
    <property type="entry name" value="NTP_transferase_dom"/>
</dbReference>
<dbReference type="SUPFAM" id="SSF53448">
    <property type="entry name" value="Nucleotide-diphospho-sugar transferases"/>
    <property type="match status" value="1"/>
</dbReference>
<dbReference type="GO" id="GO:0047343">
    <property type="term" value="F:glucose-1-phosphate cytidylyltransferase activity"/>
    <property type="evidence" value="ECO:0007669"/>
    <property type="project" value="UniProtKB-EC"/>
</dbReference>
<dbReference type="STRING" id="36849.OXPF_17560"/>
<proteinExistence type="predicted"/>
<dbReference type="OrthoDB" id="9801899at2"/>
<keyword evidence="2" id="KW-0808">Transferase</keyword>
<evidence type="ECO:0000313" key="3">
    <source>
        <dbReference type="Proteomes" id="UP000050326"/>
    </source>
</evidence>
<dbReference type="NCBIfam" id="TIGR02623">
    <property type="entry name" value="G1P_cyt_trans"/>
    <property type="match status" value="1"/>
</dbReference>
<dbReference type="Gene3D" id="3.90.550.10">
    <property type="entry name" value="Spore Coat Polysaccharide Biosynthesis Protein SpsA, Chain A"/>
    <property type="match status" value="1"/>
</dbReference>
<organism evidence="2 3">
    <name type="scientific">Oxobacter pfennigii</name>
    <dbReference type="NCBI Taxonomy" id="36849"/>
    <lineage>
        <taxon>Bacteria</taxon>
        <taxon>Bacillati</taxon>
        <taxon>Bacillota</taxon>
        <taxon>Clostridia</taxon>
        <taxon>Eubacteriales</taxon>
        <taxon>Clostridiaceae</taxon>
        <taxon>Oxobacter</taxon>
    </lineage>
</organism>
<dbReference type="CDD" id="cd02524">
    <property type="entry name" value="G1P_cytidylyltransferase"/>
    <property type="match status" value="1"/>
</dbReference>
<accession>A0A0P8WQ26</accession>
<evidence type="ECO:0000259" key="1">
    <source>
        <dbReference type="Pfam" id="PF00483"/>
    </source>
</evidence>
<reference evidence="2 3" key="1">
    <citation type="submission" date="2015-09" db="EMBL/GenBank/DDBJ databases">
        <title>Genome sequence of Oxobacter pfennigii DSM 3222.</title>
        <authorList>
            <person name="Poehlein A."/>
            <person name="Bengelsdorf F.R."/>
            <person name="Schiel-Bengelsdorf B."/>
            <person name="Duerre P."/>
            <person name="Daniel R."/>
        </authorList>
    </citation>
    <scope>NUCLEOTIDE SEQUENCE [LARGE SCALE GENOMIC DNA]</scope>
    <source>
        <strain evidence="2 3">DSM 3222</strain>
    </source>
</reference>
<dbReference type="PANTHER" id="PTHR47183">
    <property type="entry name" value="GLUCOSE-1-PHOSPHATE CYTIDYLYLTRANSFERASE-RELATED"/>
    <property type="match status" value="1"/>
</dbReference>
<gene>
    <name evidence="2" type="primary">rfbF</name>
    <name evidence="2" type="ORF">OXPF_17560</name>
</gene>
<name>A0A0P8WQ26_9CLOT</name>
<keyword evidence="2" id="KW-0548">Nucleotidyltransferase</keyword>
<dbReference type="Proteomes" id="UP000050326">
    <property type="component" value="Unassembled WGS sequence"/>
</dbReference>
<dbReference type="InterPro" id="IPR013446">
    <property type="entry name" value="G1P_cyt_trans-like"/>
</dbReference>
<dbReference type="Pfam" id="PF00483">
    <property type="entry name" value="NTP_transferase"/>
    <property type="match status" value="1"/>
</dbReference>